<keyword evidence="7" id="KW-0175">Coiled coil</keyword>
<dbReference type="CDD" id="cd00067">
    <property type="entry name" value="GAL4"/>
    <property type="match status" value="1"/>
</dbReference>
<keyword evidence="6" id="KW-0539">Nucleus</keyword>
<organism evidence="10 11">
    <name type="scientific">Lachancea mirantina</name>
    <dbReference type="NCBI Taxonomy" id="1230905"/>
    <lineage>
        <taxon>Eukaryota</taxon>
        <taxon>Fungi</taxon>
        <taxon>Dikarya</taxon>
        <taxon>Ascomycota</taxon>
        <taxon>Saccharomycotina</taxon>
        <taxon>Saccharomycetes</taxon>
        <taxon>Saccharomycetales</taxon>
        <taxon>Saccharomycetaceae</taxon>
        <taxon>Lachancea</taxon>
    </lineage>
</organism>
<gene>
    <name evidence="10" type="ORF">LAMI_0F00848G</name>
</gene>
<keyword evidence="1" id="KW-0479">Metal-binding</keyword>
<dbReference type="SMART" id="SM00066">
    <property type="entry name" value="GAL4"/>
    <property type="match status" value="1"/>
</dbReference>
<dbReference type="PANTHER" id="PTHR31668:SF9">
    <property type="entry name" value="URACIL CATABOLISM PROTEIN 2"/>
    <property type="match status" value="1"/>
</dbReference>
<dbReference type="SUPFAM" id="SSF57701">
    <property type="entry name" value="Zn2/Cys6 DNA-binding domain"/>
    <property type="match status" value="1"/>
</dbReference>
<evidence type="ECO:0000256" key="3">
    <source>
        <dbReference type="ARBA" id="ARBA00023015"/>
    </source>
</evidence>
<dbReference type="EMBL" id="LT598467">
    <property type="protein sequence ID" value="SCU95073.1"/>
    <property type="molecule type" value="Genomic_DNA"/>
</dbReference>
<evidence type="ECO:0000256" key="2">
    <source>
        <dbReference type="ARBA" id="ARBA00022833"/>
    </source>
</evidence>
<protein>
    <submittedName>
        <fullName evidence="10">LAMI_0F00848g1_1</fullName>
    </submittedName>
</protein>
<dbReference type="OrthoDB" id="2595934at2759"/>
<feature type="compositionally biased region" description="Low complexity" evidence="8">
    <location>
        <begin position="731"/>
        <end position="742"/>
    </location>
</feature>
<dbReference type="InterPro" id="IPR036864">
    <property type="entry name" value="Zn2-C6_fun-type_DNA-bd_sf"/>
</dbReference>
<dbReference type="CDD" id="cd12148">
    <property type="entry name" value="fungal_TF_MHR"/>
    <property type="match status" value="1"/>
</dbReference>
<dbReference type="GO" id="GO:0001080">
    <property type="term" value="P:nitrogen catabolite activation of transcription from RNA polymerase II promoter"/>
    <property type="evidence" value="ECO:0007669"/>
    <property type="project" value="TreeGrafter"/>
</dbReference>
<dbReference type="PROSITE" id="PS00463">
    <property type="entry name" value="ZN2_CY6_FUNGAL_1"/>
    <property type="match status" value="1"/>
</dbReference>
<sequence length="794" mass="91511">MNFVDGRRSGMGRNQSDVPINDNDKDDSRTMKKDVMSAEDTMNGETDGKNKRPRKKRKTYSCELCRRFKTRCDFEPQVGKCYRCNILRLDCSLTVERENEIVAAVDTKPIGSGYGGSSRPLVGQEFSVITDDFDMRLDMSTLNNRLNKLENNIEQLDGKLDLLLMMFHGPDSSGKISLKTAKEAQGTTTGNRDDDDGDDGVNIEIPAVHAHVDRACSSVDSLDNMQLLDIRRKRLAKKYSHGLKLQEPPLKLIDDIDERLFPTKAESQEDKVAKTQRPFVVARSNFSSYYNQHEKLCHDLAREFLVKSHFWIIPGGIKEIKRDYVEKHLFITSVFTIIAMGFDENNKYEKQQEILYPLVERFLTNTLTMFENLTDHDIEAILYCCMFNISRKSKRHRQMKFNALVLCNFALNSVLNIVDYHKIKERVVEYEEYNPLDLYHLRILNSLTTCRMQYCIGYGCFTVSDDQLREFNNLTAKFPQANFGDDIKISEINLSEIVNDIYLDFKTYFKKFSANFRSSKAYHKLVSDLKVGSSPESVHERNLVSKATFFFPELDYWLKNWDELLLKDGGSVLLFAYNYYYIMICRSFITEFYDEFYDDTIYFRCTLKTMQSHSIELLDSFLKLSPSLIKGAPVITLHQLIYACLALCDFLHFFSASERQHILNLCTKIYWHLNTIGEKSSEATENVGKIIKSLIDTSKQRIHFGGRALPSKDRLHNNHLPRIHRQPSLAQSVSSQNSNKSSFYGTPNGSPHGGGFSMPDVDQFNTFEDFFQDFFDNLKPTIQNIFSTTNQGTG</sequence>
<dbReference type="GO" id="GO:0008270">
    <property type="term" value="F:zinc ion binding"/>
    <property type="evidence" value="ECO:0007669"/>
    <property type="project" value="InterPro"/>
</dbReference>
<evidence type="ECO:0000256" key="7">
    <source>
        <dbReference type="SAM" id="Coils"/>
    </source>
</evidence>
<proteinExistence type="predicted"/>
<feature type="compositionally biased region" description="Basic and acidic residues" evidence="8">
    <location>
        <begin position="22"/>
        <end position="36"/>
    </location>
</feature>
<dbReference type="GO" id="GO:0003677">
    <property type="term" value="F:DNA binding"/>
    <property type="evidence" value="ECO:0007669"/>
    <property type="project" value="UniProtKB-KW"/>
</dbReference>
<evidence type="ECO:0000313" key="10">
    <source>
        <dbReference type="EMBL" id="SCU95073.1"/>
    </source>
</evidence>
<evidence type="ECO:0000256" key="8">
    <source>
        <dbReference type="SAM" id="MobiDB-lite"/>
    </source>
</evidence>
<dbReference type="PROSITE" id="PS50048">
    <property type="entry name" value="ZN2_CY6_FUNGAL_2"/>
    <property type="match status" value="1"/>
</dbReference>
<dbReference type="Proteomes" id="UP000191024">
    <property type="component" value="Chromosome F"/>
</dbReference>
<feature type="domain" description="Zn(2)-C6 fungal-type" evidence="9">
    <location>
        <begin position="61"/>
        <end position="93"/>
    </location>
</feature>
<accession>A0A1G4JVK2</accession>
<dbReference type="GO" id="GO:0000981">
    <property type="term" value="F:DNA-binding transcription factor activity, RNA polymerase II-specific"/>
    <property type="evidence" value="ECO:0007669"/>
    <property type="project" value="InterPro"/>
</dbReference>
<evidence type="ECO:0000259" key="9">
    <source>
        <dbReference type="PROSITE" id="PS50048"/>
    </source>
</evidence>
<keyword evidence="5" id="KW-0804">Transcription</keyword>
<keyword evidence="2" id="KW-0862">Zinc</keyword>
<keyword evidence="3" id="KW-0805">Transcription regulation</keyword>
<dbReference type="PANTHER" id="PTHR31668">
    <property type="entry name" value="GLUCOSE TRANSPORT TRANSCRIPTION REGULATOR RGT1-RELATED-RELATED"/>
    <property type="match status" value="1"/>
</dbReference>
<keyword evidence="4" id="KW-0238">DNA-binding</keyword>
<keyword evidence="11" id="KW-1185">Reference proteome</keyword>
<dbReference type="InterPro" id="IPR001138">
    <property type="entry name" value="Zn2Cys6_DnaBD"/>
</dbReference>
<name>A0A1G4JVK2_9SACH</name>
<feature type="coiled-coil region" evidence="7">
    <location>
        <begin position="139"/>
        <end position="166"/>
    </location>
</feature>
<dbReference type="GO" id="GO:0005634">
    <property type="term" value="C:nucleus"/>
    <property type="evidence" value="ECO:0007669"/>
    <property type="project" value="TreeGrafter"/>
</dbReference>
<evidence type="ECO:0000313" key="11">
    <source>
        <dbReference type="Proteomes" id="UP000191024"/>
    </source>
</evidence>
<feature type="region of interest" description="Disordered" evidence="8">
    <location>
        <begin position="1"/>
        <end position="53"/>
    </location>
</feature>
<reference evidence="11" key="1">
    <citation type="submission" date="2016-03" db="EMBL/GenBank/DDBJ databases">
        <authorList>
            <person name="Devillers H."/>
        </authorList>
    </citation>
    <scope>NUCLEOTIDE SEQUENCE [LARGE SCALE GENOMIC DNA]</scope>
</reference>
<dbReference type="InterPro" id="IPR050797">
    <property type="entry name" value="Carb_Metab_Trans_Reg"/>
</dbReference>
<dbReference type="STRING" id="1230905.A0A1G4JVK2"/>
<evidence type="ECO:0000256" key="5">
    <source>
        <dbReference type="ARBA" id="ARBA00023163"/>
    </source>
</evidence>
<evidence type="ECO:0000256" key="4">
    <source>
        <dbReference type="ARBA" id="ARBA00023125"/>
    </source>
</evidence>
<feature type="region of interest" description="Disordered" evidence="8">
    <location>
        <begin position="182"/>
        <end position="201"/>
    </location>
</feature>
<evidence type="ECO:0000256" key="1">
    <source>
        <dbReference type="ARBA" id="ARBA00022723"/>
    </source>
</evidence>
<dbReference type="AlphaFoldDB" id="A0A1G4JVK2"/>
<feature type="region of interest" description="Disordered" evidence="8">
    <location>
        <begin position="726"/>
        <end position="758"/>
    </location>
</feature>
<evidence type="ECO:0000256" key="6">
    <source>
        <dbReference type="ARBA" id="ARBA00023242"/>
    </source>
</evidence>